<dbReference type="AlphaFoldDB" id="A0A9Q0FRJ6"/>
<sequence>MSSVDNSFVSYHQPPQQTQQPYQQQLSSGVENGFDGSNEVGWYVLGENQQQLGPYAFSELREHFLNGYLLENTLVWSQGRTDWQPLSSIPEFLSGVNQQISVPSAAVPSSNVNDMVKRDDVGEAAVPAVGLENMSHSVASNDDEDEFEKWQREVKEAEVEAERFKSGSAYGNTDDGFNLDDHDRAHALPEGEEEQFTDDDGTIYNWDKRLGAWVPQDNPPPVVEQYGPEEMTFHEEEEVFPTLNAAATVFENDEENVSTHTENSKKTGKRKLPEKDAEKKEIEVEKKDKQTEKKEPNKAPDSWFELKINTHVYVTGLPEDVTAEELVTVFSKCGIIKEDPETKKPRVKIYVDKQTGKPKGDALITYLKEPSVDLAKKILDGAPLRDGSTLLMSVDKAKFEQKGDRFISKQVDNKKKKKLKKVEDKMLGWGGRDDAKVSIPATVVLRHMFTPAEMRADESLCSELEVDVKEECGKLGPVDSIKVCQNHPQGVVLVKFKDRKDALKCIELMNGRWFGGRQIHASEDDGSVNHAQIRDFDADAARLEQFGAELEAE</sequence>
<evidence type="ECO:0000256" key="5">
    <source>
        <dbReference type="ARBA" id="ARBA00023187"/>
    </source>
</evidence>
<evidence type="ECO:0000256" key="2">
    <source>
        <dbReference type="ARBA" id="ARBA00022664"/>
    </source>
</evidence>
<proteinExistence type="inferred from homology"/>
<feature type="compositionally biased region" description="Polar residues" evidence="8">
    <location>
        <begin position="1"/>
        <end position="10"/>
    </location>
</feature>
<dbReference type="FunFam" id="3.30.70.330:FF:000105">
    <property type="entry name" value="HIV Tat-specific factor 1 homolog"/>
    <property type="match status" value="1"/>
</dbReference>
<dbReference type="CDD" id="cd12281">
    <property type="entry name" value="RRM1_TatSF1_like"/>
    <property type="match status" value="1"/>
</dbReference>
<feature type="domain" description="RRM" evidence="9">
    <location>
        <begin position="310"/>
        <end position="397"/>
    </location>
</feature>
<feature type="compositionally biased region" description="Low complexity" evidence="8">
    <location>
        <begin position="13"/>
        <end position="25"/>
    </location>
</feature>
<feature type="region of interest" description="Disordered" evidence="8">
    <location>
        <begin position="1"/>
        <end position="30"/>
    </location>
</feature>
<dbReference type="InterPro" id="IPR034392">
    <property type="entry name" value="TatSF1-like_RRM1"/>
</dbReference>
<evidence type="ECO:0000256" key="6">
    <source>
        <dbReference type="PROSITE-ProRule" id="PRU00176"/>
    </source>
</evidence>
<organism evidence="10 11">
    <name type="scientific">Turnera subulata</name>
    <dbReference type="NCBI Taxonomy" id="218843"/>
    <lineage>
        <taxon>Eukaryota</taxon>
        <taxon>Viridiplantae</taxon>
        <taxon>Streptophyta</taxon>
        <taxon>Embryophyta</taxon>
        <taxon>Tracheophyta</taxon>
        <taxon>Spermatophyta</taxon>
        <taxon>Magnoliopsida</taxon>
        <taxon>eudicotyledons</taxon>
        <taxon>Gunneridae</taxon>
        <taxon>Pentapetalae</taxon>
        <taxon>rosids</taxon>
        <taxon>fabids</taxon>
        <taxon>Malpighiales</taxon>
        <taxon>Passifloraceae</taxon>
        <taxon>Turnera</taxon>
    </lineage>
</organism>
<name>A0A9Q0FRJ6_9ROSI</name>
<reference evidence="10" key="1">
    <citation type="submission" date="2022-02" db="EMBL/GenBank/DDBJ databases">
        <authorList>
            <person name="Henning P.M."/>
            <person name="McCubbin A.G."/>
            <person name="Shore J.S."/>
        </authorList>
    </citation>
    <scope>NUCLEOTIDE SEQUENCE</scope>
    <source>
        <strain evidence="10">F60SS</strain>
        <tissue evidence="10">Leaves</tissue>
    </source>
</reference>
<accession>A0A9Q0FRJ6</accession>
<evidence type="ECO:0000256" key="3">
    <source>
        <dbReference type="ARBA" id="ARBA00022737"/>
    </source>
</evidence>
<dbReference type="FunFam" id="3.30.70.330:FF:000329">
    <property type="entry name" value="splicing factor U2AF-associated protein 2"/>
    <property type="match status" value="1"/>
</dbReference>
<dbReference type="InterPro" id="IPR003954">
    <property type="entry name" value="RRM_euk-type"/>
</dbReference>
<dbReference type="GO" id="GO:0005686">
    <property type="term" value="C:U2 snRNP"/>
    <property type="evidence" value="ECO:0007669"/>
    <property type="project" value="TreeGrafter"/>
</dbReference>
<evidence type="ECO:0000256" key="7">
    <source>
        <dbReference type="SAM" id="Coils"/>
    </source>
</evidence>
<dbReference type="PROSITE" id="PS50102">
    <property type="entry name" value="RRM"/>
    <property type="match status" value="2"/>
</dbReference>
<feature type="coiled-coil region" evidence="7">
    <location>
        <begin position="140"/>
        <end position="167"/>
    </location>
</feature>
<reference evidence="10" key="2">
    <citation type="journal article" date="2023" name="Plants (Basel)">
        <title>Annotation of the Turnera subulata (Passifloraceae) Draft Genome Reveals the S-Locus Evolved after the Divergence of Turneroideae from Passifloroideae in a Stepwise Manner.</title>
        <authorList>
            <person name="Henning P.M."/>
            <person name="Roalson E.H."/>
            <person name="Mir W."/>
            <person name="McCubbin A.G."/>
            <person name="Shore J.S."/>
        </authorList>
    </citation>
    <scope>NUCLEOTIDE SEQUENCE</scope>
    <source>
        <strain evidence="10">F60SS</strain>
    </source>
</reference>
<gene>
    <name evidence="10" type="ORF">Tsubulata_043928</name>
</gene>
<dbReference type="Gene3D" id="3.30.70.330">
    <property type="match status" value="2"/>
</dbReference>
<keyword evidence="5" id="KW-0508">mRNA splicing</keyword>
<dbReference type="PANTHER" id="PTHR15608:SF0">
    <property type="entry name" value="HIV TAT-SPECIFIC FACTOR 1"/>
    <property type="match status" value="1"/>
</dbReference>
<dbReference type="InterPro" id="IPR035979">
    <property type="entry name" value="RBD_domain_sf"/>
</dbReference>
<comment type="similarity">
    <text evidence="1">Belongs to the HTATSF1 family.</text>
</comment>
<keyword evidence="4 6" id="KW-0694">RNA-binding</keyword>
<dbReference type="Proteomes" id="UP001141552">
    <property type="component" value="Unassembled WGS sequence"/>
</dbReference>
<dbReference type="InterPro" id="IPR000504">
    <property type="entry name" value="RRM_dom"/>
</dbReference>
<dbReference type="GO" id="GO:0003723">
    <property type="term" value="F:RNA binding"/>
    <property type="evidence" value="ECO:0007669"/>
    <property type="project" value="UniProtKB-UniRule"/>
</dbReference>
<dbReference type="EMBL" id="JAKUCV010004112">
    <property type="protein sequence ID" value="KAJ4836478.1"/>
    <property type="molecule type" value="Genomic_DNA"/>
</dbReference>
<dbReference type="GO" id="GO:0005684">
    <property type="term" value="C:U2-type spliceosomal complex"/>
    <property type="evidence" value="ECO:0007669"/>
    <property type="project" value="TreeGrafter"/>
</dbReference>
<evidence type="ECO:0000256" key="4">
    <source>
        <dbReference type="ARBA" id="ARBA00022884"/>
    </source>
</evidence>
<evidence type="ECO:0000313" key="10">
    <source>
        <dbReference type="EMBL" id="KAJ4836478.1"/>
    </source>
</evidence>
<feature type="region of interest" description="Disordered" evidence="8">
    <location>
        <begin position="252"/>
        <end position="299"/>
    </location>
</feature>
<dbReference type="SUPFAM" id="SSF54928">
    <property type="entry name" value="RNA-binding domain, RBD"/>
    <property type="match status" value="2"/>
</dbReference>
<evidence type="ECO:0000313" key="11">
    <source>
        <dbReference type="Proteomes" id="UP001141552"/>
    </source>
</evidence>
<evidence type="ECO:0000259" key="9">
    <source>
        <dbReference type="PROSITE" id="PS50102"/>
    </source>
</evidence>
<keyword evidence="3" id="KW-0677">Repeat</keyword>
<keyword evidence="11" id="KW-1185">Reference proteome</keyword>
<protein>
    <recommendedName>
        <fullName evidence="9">RRM domain-containing protein</fullName>
    </recommendedName>
</protein>
<dbReference type="CDD" id="cd12285">
    <property type="entry name" value="RRM3_RBM39_like"/>
    <property type="match status" value="1"/>
</dbReference>
<feature type="domain" description="RRM" evidence="9">
    <location>
        <begin position="441"/>
        <end position="526"/>
    </location>
</feature>
<keyword evidence="7" id="KW-0175">Coiled coil</keyword>
<evidence type="ECO:0000256" key="1">
    <source>
        <dbReference type="ARBA" id="ARBA00007747"/>
    </source>
</evidence>
<dbReference type="SMART" id="SM00360">
    <property type="entry name" value="RRM"/>
    <property type="match status" value="2"/>
</dbReference>
<feature type="compositionally biased region" description="Basic and acidic residues" evidence="8">
    <location>
        <begin position="271"/>
        <end position="298"/>
    </location>
</feature>
<dbReference type="SMART" id="SM00361">
    <property type="entry name" value="RRM_1"/>
    <property type="match status" value="1"/>
</dbReference>
<dbReference type="Pfam" id="PF00076">
    <property type="entry name" value="RRM_1"/>
    <property type="match status" value="2"/>
</dbReference>
<dbReference type="Pfam" id="PF14237">
    <property type="entry name" value="GYF_2"/>
    <property type="match status" value="1"/>
</dbReference>
<dbReference type="OrthoDB" id="10258585at2759"/>
<keyword evidence="2" id="KW-0507">mRNA processing</keyword>
<evidence type="ECO:0000256" key="8">
    <source>
        <dbReference type="SAM" id="MobiDB-lite"/>
    </source>
</evidence>
<dbReference type="PANTHER" id="PTHR15608">
    <property type="entry name" value="SPLICING FACTOR U2AF-ASSOCIATED PROTEIN 2"/>
    <property type="match status" value="1"/>
</dbReference>
<dbReference type="InterPro" id="IPR012677">
    <property type="entry name" value="Nucleotide-bd_a/b_plait_sf"/>
</dbReference>
<dbReference type="InterPro" id="IPR025640">
    <property type="entry name" value="GYF_2"/>
</dbReference>
<comment type="caution">
    <text evidence="10">The sequence shown here is derived from an EMBL/GenBank/DDBJ whole genome shotgun (WGS) entry which is preliminary data.</text>
</comment>
<dbReference type="GO" id="GO:0000398">
    <property type="term" value="P:mRNA splicing, via spliceosome"/>
    <property type="evidence" value="ECO:0007669"/>
    <property type="project" value="InterPro"/>
</dbReference>
<dbReference type="InterPro" id="IPR034393">
    <property type="entry name" value="TatSF1-like"/>
</dbReference>